<gene>
    <name evidence="1" type="ORF">C8P68_101340</name>
</gene>
<dbReference type="EMBL" id="QAOQ01000001">
    <property type="protein sequence ID" value="PTR01108.1"/>
    <property type="molecule type" value="Genomic_DNA"/>
</dbReference>
<comment type="caution">
    <text evidence="1">The sequence shown here is derived from an EMBL/GenBank/DDBJ whole genome shotgun (WGS) entry which is preliminary data.</text>
</comment>
<sequence>MIDSIKSLGWCDKFVEYFILKKEGLRKAAQKSMNDFINIYKKQDTSSRRQFIDIVNKLVFNSADYELLPYNLYHSTLLPDLEHWIKEEPTNPIPYKWSSNINLIRRALDLSPNDQEALIIYGNRLIGHVSMNQHELNHGLPYLGDASDDYIKLDNYQRLLPNIGDEEKRNVFMNQLVGLKQVAFDCMSKASLD</sequence>
<reference evidence="1 2" key="1">
    <citation type="submission" date="2018-04" db="EMBL/GenBank/DDBJ databases">
        <title>Genomic Encyclopedia of Archaeal and Bacterial Type Strains, Phase II (KMG-II): from individual species to whole genera.</title>
        <authorList>
            <person name="Goeker M."/>
        </authorList>
    </citation>
    <scope>NUCLEOTIDE SEQUENCE [LARGE SCALE GENOMIC DNA]</scope>
    <source>
        <strain evidence="1 2">DSM 26809</strain>
    </source>
</reference>
<protein>
    <submittedName>
        <fullName evidence="1">Uncharacterized protein</fullName>
    </submittedName>
</protein>
<proteinExistence type="predicted"/>
<dbReference type="OrthoDB" id="1492011at2"/>
<dbReference type="AlphaFoldDB" id="A0A2T5JF91"/>
<name>A0A2T5JF91_9SPHI</name>
<keyword evidence="2" id="KW-1185">Reference proteome</keyword>
<accession>A0A2T5JF91</accession>
<evidence type="ECO:0000313" key="1">
    <source>
        <dbReference type="EMBL" id="PTR01108.1"/>
    </source>
</evidence>
<dbReference type="RefSeq" id="WP_107826530.1">
    <property type="nucleotide sequence ID" value="NZ_CP160205.1"/>
</dbReference>
<organism evidence="1 2">
    <name type="scientific">Mucilaginibacter yixingensis</name>
    <dbReference type="NCBI Taxonomy" id="1295612"/>
    <lineage>
        <taxon>Bacteria</taxon>
        <taxon>Pseudomonadati</taxon>
        <taxon>Bacteroidota</taxon>
        <taxon>Sphingobacteriia</taxon>
        <taxon>Sphingobacteriales</taxon>
        <taxon>Sphingobacteriaceae</taxon>
        <taxon>Mucilaginibacter</taxon>
    </lineage>
</organism>
<evidence type="ECO:0000313" key="2">
    <source>
        <dbReference type="Proteomes" id="UP000244168"/>
    </source>
</evidence>
<dbReference type="Proteomes" id="UP000244168">
    <property type="component" value="Unassembled WGS sequence"/>
</dbReference>